<dbReference type="EMBL" id="JPWH01000020">
    <property type="protein sequence ID" value="RCK44451.1"/>
    <property type="molecule type" value="Genomic_DNA"/>
</dbReference>
<protein>
    <submittedName>
        <fullName evidence="1">Uncharacterized protein</fullName>
    </submittedName>
</protein>
<comment type="caution">
    <text evidence="1">The sequence shown here is derived from an EMBL/GenBank/DDBJ whole genome shotgun (WGS) entry which is preliminary data.</text>
</comment>
<reference evidence="1 2" key="1">
    <citation type="submission" date="2014-07" db="EMBL/GenBank/DDBJ databases">
        <title>Draft genome sequence of Thalassospira profundimaris S25-3-2.</title>
        <authorList>
            <person name="Lai Q."/>
            <person name="Shao Z."/>
        </authorList>
    </citation>
    <scope>NUCLEOTIDE SEQUENCE [LARGE SCALE GENOMIC DNA]</scope>
    <source>
        <strain evidence="1 2">S25-3-2</strain>
    </source>
</reference>
<proteinExistence type="predicted"/>
<dbReference type="OrthoDB" id="7360736at2"/>
<dbReference type="Proteomes" id="UP000252517">
    <property type="component" value="Unassembled WGS sequence"/>
</dbReference>
<gene>
    <name evidence="1" type="ORF">TH25_19525</name>
</gene>
<evidence type="ECO:0000313" key="2">
    <source>
        <dbReference type="Proteomes" id="UP000252517"/>
    </source>
</evidence>
<organism evidence="1 2">
    <name type="scientific">Thalassospira profundimaris</name>
    <dbReference type="NCBI Taxonomy" id="502049"/>
    <lineage>
        <taxon>Bacteria</taxon>
        <taxon>Pseudomonadati</taxon>
        <taxon>Pseudomonadota</taxon>
        <taxon>Alphaproteobacteria</taxon>
        <taxon>Rhodospirillales</taxon>
        <taxon>Thalassospiraceae</taxon>
        <taxon>Thalassospira</taxon>
    </lineage>
</organism>
<evidence type="ECO:0000313" key="1">
    <source>
        <dbReference type="EMBL" id="RCK44451.1"/>
    </source>
</evidence>
<dbReference type="RefSeq" id="WP_114089835.1">
    <property type="nucleotide sequence ID" value="NZ_JPWH01000020.1"/>
</dbReference>
<dbReference type="AlphaFoldDB" id="A0A367WVB8"/>
<sequence length="90" mass="10252">MAHFNSPTLERGLIKPAPLRVLRHLKNVGTSAQKLATAFLRWYQGQVLMADLSDHLLRDGGLERDHNGMHGIIQRRLPESGQFLNRTIRN</sequence>
<name>A0A367WVB8_9PROT</name>
<accession>A0A367WVB8</accession>